<dbReference type="EMBL" id="JBHULV010000023">
    <property type="protein sequence ID" value="MFD2731565.1"/>
    <property type="molecule type" value="Genomic_DNA"/>
</dbReference>
<keyword evidence="4" id="KW-1185">Reference proteome</keyword>
<dbReference type="PANTHER" id="PTHR43135">
    <property type="entry name" value="ALPHA-D-RIBOSE 1-METHYLPHOSPHONATE 5-TRIPHOSPHATE DIPHOSPHATASE"/>
    <property type="match status" value="1"/>
</dbReference>
<evidence type="ECO:0000256" key="1">
    <source>
        <dbReference type="SAM" id="SignalP"/>
    </source>
</evidence>
<dbReference type="SUPFAM" id="SSF51338">
    <property type="entry name" value="Composite domain of metallo-dependent hydrolases"/>
    <property type="match status" value="1"/>
</dbReference>
<dbReference type="Proteomes" id="UP001597546">
    <property type="component" value="Unassembled WGS sequence"/>
</dbReference>
<dbReference type="PANTHER" id="PTHR43135:SF3">
    <property type="entry name" value="ALPHA-D-RIBOSE 1-METHYLPHOSPHONATE 5-TRIPHOSPHATE DIPHOSPHATASE"/>
    <property type="match status" value="1"/>
</dbReference>
<feature type="domain" description="Amidohydrolase-related" evidence="2">
    <location>
        <begin position="316"/>
        <end position="409"/>
    </location>
</feature>
<keyword evidence="1" id="KW-0732">Signal</keyword>
<dbReference type="Gene3D" id="3.20.20.140">
    <property type="entry name" value="Metal-dependent hydrolases"/>
    <property type="match status" value="1"/>
</dbReference>
<protein>
    <submittedName>
        <fullName evidence="3">Amidohydrolase family protein</fullName>
    </submittedName>
</protein>
<dbReference type="InterPro" id="IPR051781">
    <property type="entry name" value="Metallo-dep_Hydrolase"/>
</dbReference>
<proteinExistence type="predicted"/>
<evidence type="ECO:0000259" key="2">
    <source>
        <dbReference type="Pfam" id="PF01979"/>
    </source>
</evidence>
<evidence type="ECO:0000313" key="3">
    <source>
        <dbReference type="EMBL" id="MFD2731565.1"/>
    </source>
</evidence>
<comment type="caution">
    <text evidence="3">The sequence shown here is derived from an EMBL/GenBank/DDBJ whole genome shotgun (WGS) entry which is preliminary data.</text>
</comment>
<gene>
    <name evidence="3" type="ORF">ACFSSE_07590</name>
</gene>
<feature type="chain" id="PRO_5046008817" evidence="1">
    <location>
        <begin position="23"/>
        <end position="432"/>
    </location>
</feature>
<sequence>MKKLIFQMIALSFASSLTFAQADIAPAPKQKNNIAIVGGTIHIGNGKVIENGTIFFSEGKITMVKEGDAVPQDIAVYKATGKHIYPGFIAPANGLGLVDVESVRATRDISETGDINPHVRSIIAYNTDSKIIATIRSNGILLSQPTPQGGLISGTSSIVQLDAWNWEDAAYKLDMAVHFNWPTSKTRTSRRGGGASEEQQKERYQKQMAEMQSYLAQAQAYANLGNPQTFNARFDALKGLFNGTKKAMVNVNDQKDIIIAVKFFESFNIKPVLVGAQEASEITSFLKEHQIAVIMRESQALPNNEDDDIYLPYKNAKILHDAGVLVGMSIDGYWQQRNLPFMAGTAAAYGLTKEEALATITLNNAKILGIDAQTGSLEVGKDANIIISTGDALDMRTNNIETAFIQGRLINLDNLQKQLYKRYADKYGIKAD</sequence>
<accession>A0ABW5TS34</accession>
<reference evidence="4" key="1">
    <citation type="journal article" date="2019" name="Int. J. Syst. Evol. Microbiol.">
        <title>The Global Catalogue of Microorganisms (GCM) 10K type strain sequencing project: providing services to taxonomists for standard genome sequencing and annotation.</title>
        <authorList>
            <consortium name="The Broad Institute Genomics Platform"/>
            <consortium name="The Broad Institute Genome Sequencing Center for Infectious Disease"/>
            <person name="Wu L."/>
            <person name="Ma J."/>
        </authorList>
    </citation>
    <scope>NUCLEOTIDE SEQUENCE [LARGE SCALE GENOMIC DNA]</scope>
    <source>
        <strain evidence="4">KCTC 42456</strain>
    </source>
</reference>
<dbReference type="InterPro" id="IPR032466">
    <property type="entry name" value="Metal_Hydrolase"/>
</dbReference>
<feature type="signal peptide" evidence="1">
    <location>
        <begin position="1"/>
        <end position="22"/>
    </location>
</feature>
<dbReference type="RefSeq" id="WP_379043163.1">
    <property type="nucleotide sequence ID" value="NZ_JBHSKW010000028.1"/>
</dbReference>
<organism evidence="3 4">
    <name type="scientific">Pedobacter alpinus</name>
    <dbReference type="NCBI Taxonomy" id="1590643"/>
    <lineage>
        <taxon>Bacteria</taxon>
        <taxon>Pseudomonadati</taxon>
        <taxon>Bacteroidota</taxon>
        <taxon>Sphingobacteriia</taxon>
        <taxon>Sphingobacteriales</taxon>
        <taxon>Sphingobacteriaceae</taxon>
        <taxon>Pedobacter</taxon>
    </lineage>
</organism>
<dbReference type="InterPro" id="IPR006680">
    <property type="entry name" value="Amidohydro-rel"/>
</dbReference>
<name>A0ABW5TS34_9SPHI</name>
<dbReference type="InterPro" id="IPR011059">
    <property type="entry name" value="Metal-dep_hydrolase_composite"/>
</dbReference>
<dbReference type="Pfam" id="PF01979">
    <property type="entry name" value="Amidohydro_1"/>
    <property type="match status" value="1"/>
</dbReference>
<dbReference type="SUPFAM" id="SSF51556">
    <property type="entry name" value="Metallo-dependent hydrolases"/>
    <property type="match status" value="1"/>
</dbReference>
<evidence type="ECO:0000313" key="4">
    <source>
        <dbReference type="Proteomes" id="UP001597546"/>
    </source>
</evidence>